<comment type="similarity">
    <text evidence="2">Belongs to the membrane fusion protein (MFP) (TC 8.A.1) family.</text>
</comment>
<dbReference type="SUPFAM" id="SSF111369">
    <property type="entry name" value="HlyD-like secretion proteins"/>
    <property type="match status" value="1"/>
</dbReference>
<evidence type="ECO:0000256" key="5">
    <source>
        <dbReference type="ARBA" id="ARBA00022519"/>
    </source>
</evidence>
<evidence type="ECO:0000256" key="2">
    <source>
        <dbReference type="ARBA" id="ARBA00009477"/>
    </source>
</evidence>
<dbReference type="GO" id="GO:0015562">
    <property type="term" value="F:efflux transmembrane transporter activity"/>
    <property type="evidence" value="ECO:0007669"/>
    <property type="project" value="TreeGrafter"/>
</dbReference>
<sequence length="469" mass="49249">MDEQQKHSETTRPVPPASQPSSRGGPTGTSTPPPGMVKRHRGRHIALIVAALVILGVVLWRWHPWGGPGGGASGAAGASDASGARAGRAGRGGAMGNMPQPVHVAAATQGEMPVVLTALGTVTPLANVTVLPQLSGVLQDVYFKEGQMVKKGDVLAQIDPRPYQISLDNAQGTLARDEALLQTARLDLKRYQTLLSQDSIASQQVDTQASLVRQYEGTVKSDKANIDTFKLDLVYARVTAPVSGRVGLRQVDPGNYVTPSLTNGLVVITQLQPISVIFTTSEDNLQQIIQQTQSGAKLSVTAYDRSNTTSLEGGMLETLDNQIDTTTGTVKLRAIFQNSKNLLFPNQFVNTRLLVDTIKDAVIVPTPAVLNGSMGQFVYVVKADNTVTVRPVKIGPVDGERTSIKSGLAVGERVVIDGSDRLKEGAKITIPADKPRGASGARGASSAAAASGASGAHAHHGKHPAQASQ</sequence>
<keyword evidence="3" id="KW-0813">Transport</keyword>
<evidence type="ECO:0000259" key="12">
    <source>
        <dbReference type="Pfam" id="PF25967"/>
    </source>
</evidence>
<feature type="compositionally biased region" description="Low complexity" evidence="7">
    <location>
        <begin position="437"/>
        <end position="456"/>
    </location>
</feature>
<dbReference type="NCBIfam" id="NF008589">
    <property type="entry name" value="PRK11556.1"/>
    <property type="match status" value="1"/>
</dbReference>
<evidence type="ECO:0000256" key="6">
    <source>
        <dbReference type="ARBA" id="ARBA00023136"/>
    </source>
</evidence>
<feature type="compositionally biased region" description="Low complexity" evidence="7">
    <location>
        <begin position="20"/>
        <end position="30"/>
    </location>
</feature>
<dbReference type="Pfam" id="PF25967">
    <property type="entry name" value="RND-MFP_C"/>
    <property type="match status" value="1"/>
</dbReference>
<dbReference type="Proteomes" id="UP000297385">
    <property type="component" value="Unassembled WGS sequence"/>
</dbReference>
<dbReference type="FunFam" id="2.40.420.20:FF:000001">
    <property type="entry name" value="Efflux RND transporter periplasmic adaptor subunit"/>
    <property type="match status" value="1"/>
</dbReference>
<evidence type="ECO:0000256" key="4">
    <source>
        <dbReference type="ARBA" id="ARBA00022475"/>
    </source>
</evidence>
<evidence type="ECO:0000256" key="3">
    <source>
        <dbReference type="ARBA" id="ARBA00022448"/>
    </source>
</evidence>
<dbReference type="InterPro" id="IPR006143">
    <property type="entry name" value="RND_pump_MFP"/>
</dbReference>
<feature type="domain" description="Multidrug resistance protein MdtA-like barrel-sandwich hybrid" evidence="10">
    <location>
        <begin position="127"/>
        <end position="269"/>
    </location>
</feature>
<gene>
    <name evidence="13" type="ORF">E2553_06040</name>
</gene>
<dbReference type="GO" id="GO:0030313">
    <property type="term" value="C:cell envelope"/>
    <property type="evidence" value="ECO:0007669"/>
    <property type="project" value="UniProtKB-SubCell"/>
</dbReference>
<evidence type="ECO:0000259" key="10">
    <source>
        <dbReference type="Pfam" id="PF25917"/>
    </source>
</evidence>
<evidence type="ECO:0000259" key="9">
    <source>
        <dbReference type="Pfam" id="PF25876"/>
    </source>
</evidence>
<reference evidence="13 14" key="1">
    <citation type="submission" date="2019-03" db="EMBL/GenBank/DDBJ databases">
        <title>Complete Genome Sequence of Paraburkholderia dipogonis ICMP 19430T, a Nitrogen-fixing Symbiont of the South African Invasive Legume Dipogon lignosus in New Zealand.</title>
        <authorList>
            <person name="De Meyer S.E."/>
        </authorList>
    </citation>
    <scope>NUCLEOTIDE SEQUENCE [LARGE SCALE GENOMIC DNA]</scope>
    <source>
        <strain evidence="13 14">ICMP 19430</strain>
    </source>
</reference>
<dbReference type="PANTHER" id="PTHR30469:SF12">
    <property type="entry name" value="MULTIDRUG RESISTANCE PROTEIN MDTA"/>
    <property type="match status" value="1"/>
</dbReference>
<dbReference type="RefSeq" id="WP_134456432.1">
    <property type="nucleotide sequence ID" value="NZ_JBHMFL010000130.1"/>
</dbReference>
<keyword evidence="8" id="KW-1133">Transmembrane helix</keyword>
<feature type="compositionally biased region" description="Basic and acidic residues" evidence="7">
    <location>
        <begin position="1"/>
        <end position="10"/>
    </location>
</feature>
<dbReference type="InterPro" id="IPR058624">
    <property type="entry name" value="MdtA-like_HH"/>
</dbReference>
<feature type="region of interest" description="Disordered" evidence="7">
    <location>
        <begin position="1"/>
        <end position="38"/>
    </location>
</feature>
<protein>
    <submittedName>
        <fullName evidence="13">MdtA/MuxA family multidrug efflux RND transporter periplasmic adaptor subunit</fullName>
    </submittedName>
</protein>
<dbReference type="Pfam" id="PF25944">
    <property type="entry name" value="Beta-barrel_RND"/>
    <property type="match status" value="1"/>
</dbReference>
<name>A0A4Y8N4U0_9BURK</name>
<feature type="region of interest" description="Disordered" evidence="7">
    <location>
        <begin position="69"/>
        <end position="94"/>
    </location>
</feature>
<dbReference type="Pfam" id="PF25917">
    <property type="entry name" value="BSH_RND"/>
    <property type="match status" value="1"/>
</dbReference>
<evidence type="ECO:0000259" key="11">
    <source>
        <dbReference type="Pfam" id="PF25944"/>
    </source>
</evidence>
<organism evidence="13 14">
    <name type="scientific">Paraburkholderia dipogonis</name>
    <dbReference type="NCBI Taxonomy" id="1211383"/>
    <lineage>
        <taxon>Bacteria</taxon>
        <taxon>Pseudomonadati</taxon>
        <taxon>Pseudomonadota</taxon>
        <taxon>Betaproteobacteria</taxon>
        <taxon>Burkholderiales</taxon>
        <taxon>Burkholderiaceae</taxon>
        <taxon>Paraburkholderia</taxon>
    </lineage>
</organism>
<dbReference type="AlphaFoldDB" id="A0A4Y8N4U0"/>
<feature type="region of interest" description="Disordered" evidence="7">
    <location>
        <begin position="429"/>
        <end position="469"/>
    </location>
</feature>
<dbReference type="Gene3D" id="2.40.420.20">
    <property type="match status" value="1"/>
</dbReference>
<evidence type="ECO:0000313" key="13">
    <source>
        <dbReference type="EMBL" id="TFE44622.1"/>
    </source>
</evidence>
<dbReference type="InterPro" id="IPR058626">
    <property type="entry name" value="MdtA-like_b-barrel"/>
</dbReference>
<keyword evidence="8" id="KW-0812">Transmembrane</keyword>
<keyword evidence="6 8" id="KW-0472">Membrane</keyword>
<feature type="domain" description="Multidrug resistance protein MdtA-like C-terminal permuted SH3" evidence="12">
    <location>
        <begin position="360"/>
        <end position="421"/>
    </location>
</feature>
<feature type="domain" description="Multidrug resistance protein MdtA-like alpha-helical hairpin" evidence="9">
    <location>
        <begin position="167"/>
        <end position="236"/>
    </location>
</feature>
<evidence type="ECO:0000313" key="14">
    <source>
        <dbReference type="Proteomes" id="UP000297385"/>
    </source>
</evidence>
<dbReference type="GO" id="GO:1990281">
    <property type="term" value="C:efflux pump complex"/>
    <property type="evidence" value="ECO:0007669"/>
    <property type="project" value="TreeGrafter"/>
</dbReference>
<dbReference type="InterPro" id="IPR058625">
    <property type="entry name" value="MdtA-like_BSH"/>
</dbReference>
<dbReference type="Gene3D" id="2.40.30.170">
    <property type="match status" value="1"/>
</dbReference>
<dbReference type="Pfam" id="PF25876">
    <property type="entry name" value="HH_MFP_RND"/>
    <property type="match status" value="1"/>
</dbReference>
<feature type="compositionally biased region" description="Low complexity" evidence="7">
    <location>
        <begin position="75"/>
        <end position="87"/>
    </location>
</feature>
<accession>A0A4Y8N4U0</accession>
<evidence type="ECO:0000256" key="1">
    <source>
        <dbReference type="ARBA" id="ARBA00004236"/>
    </source>
</evidence>
<keyword evidence="5" id="KW-0997">Cell inner membrane</keyword>
<proteinExistence type="inferred from homology"/>
<keyword evidence="4" id="KW-1003">Cell membrane</keyword>
<dbReference type="EMBL" id="SNVI01000001">
    <property type="protein sequence ID" value="TFE44622.1"/>
    <property type="molecule type" value="Genomic_DNA"/>
</dbReference>
<dbReference type="Gene3D" id="1.10.287.470">
    <property type="entry name" value="Helix hairpin bin"/>
    <property type="match status" value="1"/>
</dbReference>
<comment type="subcellular location">
    <subcellularLocation>
        <location evidence="1">Cell membrane</location>
    </subcellularLocation>
</comment>
<dbReference type="PANTHER" id="PTHR30469">
    <property type="entry name" value="MULTIDRUG RESISTANCE PROTEIN MDTA"/>
    <property type="match status" value="1"/>
</dbReference>
<dbReference type="NCBIfam" id="TIGR01730">
    <property type="entry name" value="RND_mfp"/>
    <property type="match status" value="1"/>
</dbReference>
<feature type="domain" description="Multidrug resistance protein MdtA-like beta-barrel" evidence="11">
    <location>
        <begin position="273"/>
        <end position="357"/>
    </location>
</feature>
<dbReference type="Gene3D" id="2.40.50.100">
    <property type="match status" value="1"/>
</dbReference>
<comment type="caution">
    <text evidence="13">The sequence shown here is derived from an EMBL/GenBank/DDBJ whole genome shotgun (WGS) entry which is preliminary data.</text>
</comment>
<evidence type="ECO:0000256" key="8">
    <source>
        <dbReference type="SAM" id="Phobius"/>
    </source>
</evidence>
<feature type="transmembrane region" description="Helical" evidence="8">
    <location>
        <begin position="45"/>
        <end position="63"/>
    </location>
</feature>
<dbReference type="InterPro" id="IPR058627">
    <property type="entry name" value="MdtA-like_C"/>
</dbReference>
<evidence type="ECO:0000256" key="7">
    <source>
        <dbReference type="SAM" id="MobiDB-lite"/>
    </source>
</evidence>